<evidence type="ECO:0000256" key="2">
    <source>
        <dbReference type="SAM" id="MobiDB-lite"/>
    </source>
</evidence>
<dbReference type="InParanoid" id="A0A077ZPU8"/>
<dbReference type="EMBL" id="CCKQ01000412">
    <property type="protein sequence ID" value="CDW71484.1"/>
    <property type="molecule type" value="Genomic_DNA"/>
</dbReference>
<evidence type="ECO:0000313" key="4">
    <source>
        <dbReference type="Proteomes" id="UP000039865"/>
    </source>
</evidence>
<keyword evidence="1" id="KW-0175">Coiled coil</keyword>
<accession>A0A077ZPU8</accession>
<feature type="compositionally biased region" description="Basic and acidic residues" evidence="2">
    <location>
        <begin position="146"/>
        <end position="167"/>
    </location>
</feature>
<name>A0A077ZPU8_STYLE</name>
<protein>
    <submittedName>
        <fullName evidence="3">Uncharacterized protein</fullName>
    </submittedName>
</protein>
<feature type="region of interest" description="Disordered" evidence="2">
    <location>
        <begin position="143"/>
        <end position="172"/>
    </location>
</feature>
<evidence type="ECO:0000256" key="1">
    <source>
        <dbReference type="SAM" id="Coils"/>
    </source>
</evidence>
<feature type="coiled-coil region" evidence="1">
    <location>
        <begin position="302"/>
        <end position="336"/>
    </location>
</feature>
<sequence length="696" mass="79789">MAQNKKKLPEAEKQLNQEQEADRIAEHILSTNGGQHLYDKYLLIKDRPHCSVRMIQFFEEGIQFSFFPGDPGEVEEDFDINWSADQEPIESEVDHWATKIVKTKQIVKVENQIDDAQSSSRSKRALSIASSRKNTVKVRKITANRNDQDQKSRLGDSMRERSERKENQNINVNLSSQNTLANNQNTYNLIPLDVDPPREIPDQEKILRDRKERQLKMKELEIKEQREKEEREKQRLKNKQDAFAEIEKSEYTYDHNGKIIMVKRPNISKLPSAQSVSLEVQLHGNTSMSSQKTMSQVPMKTRTRLQSAKQPLQQEMKKAEQELQDNYDKIFNAQEESLKEYGLQKEPFSVSAGIVLTDKEGRKTKGPNIDRENKMTLQEYQKVAQQFDIDDKLSRIGSGKKLNSQEIMQSQLDEIQEDQGSFDMPGNRRSAERIMKNYGADEVYDRELSYTQYKINMKAKRKDLKSANVKNLNERVLAQHNKDVRITSAKQQQDVRIRRTPSKLGVKERIFNYESNIGGIDFSSNIYGSQISESRPQSGHPNIQNMQSKKSLKLINNKVGAASSLIDEFNKKLVEKGTSNMVLATEMPEASLYLSQKKERPQTSKPMSNSKKRINANDISDTNLLNKLSDLGRNSVITANNTETGGFLNNKSVQQKKAPRERIISAKLPRDKEKLPPPPVGKTMGHGLLLKGQNRK</sequence>
<gene>
    <name evidence="3" type="primary">Contig9273.g9917</name>
    <name evidence="3" type="ORF">STYLEM_429</name>
</gene>
<feature type="compositionally biased region" description="Basic and acidic residues" evidence="2">
    <location>
        <begin position="658"/>
        <end position="675"/>
    </location>
</feature>
<dbReference type="AlphaFoldDB" id="A0A077ZPU8"/>
<reference evidence="3 4" key="1">
    <citation type="submission" date="2014-06" db="EMBL/GenBank/DDBJ databases">
        <authorList>
            <person name="Swart Estienne"/>
        </authorList>
    </citation>
    <scope>NUCLEOTIDE SEQUENCE [LARGE SCALE GENOMIC DNA]</scope>
    <source>
        <strain evidence="3 4">130c</strain>
    </source>
</reference>
<organism evidence="3 4">
    <name type="scientific">Stylonychia lemnae</name>
    <name type="common">Ciliate</name>
    <dbReference type="NCBI Taxonomy" id="5949"/>
    <lineage>
        <taxon>Eukaryota</taxon>
        <taxon>Sar</taxon>
        <taxon>Alveolata</taxon>
        <taxon>Ciliophora</taxon>
        <taxon>Intramacronucleata</taxon>
        <taxon>Spirotrichea</taxon>
        <taxon>Stichotrichia</taxon>
        <taxon>Sporadotrichida</taxon>
        <taxon>Oxytrichidae</taxon>
        <taxon>Stylonychinae</taxon>
        <taxon>Stylonychia</taxon>
    </lineage>
</organism>
<feature type="coiled-coil region" evidence="1">
    <location>
        <begin position="208"/>
        <end position="249"/>
    </location>
</feature>
<dbReference type="Proteomes" id="UP000039865">
    <property type="component" value="Unassembled WGS sequence"/>
</dbReference>
<evidence type="ECO:0000313" key="3">
    <source>
        <dbReference type="EMBL" id="CDW71484.1"/>
    </source>
</evidence>
<keyword evidence="4" id="KW-1185">Reference proteome</keyword>
<feature type="region of interest" description="Disordered" evidence="2">
    <location>
        <begin position="652"/>
        <end position="696"/>
    </location>
</feature>
<proteinExistence type="predicted"/>